<dbReference type="InterPro" id="IPR044492">
    <property type="entry name" value="P_typ_ATPase_HD_dom"/>
</dbReference>
<keyword evidence="4" id="KW-0067">ATP-binding</keyword>
<evidence type="ECO:0000313" key="10">
    <source>
        <dbReference type="EMBL" id="KAK9680577.1"/>
    </source>
</evidence>
<dbReference type="PRINTS" id="PR00120">
    <property type="entry name" value="HATPASE"/>
</dbReference>
<dbReference type="InterPro" id="IPR023214">
    <property type="entry name" value="HAD_sf"/>
</dbReference>
<dbReference type="Pfam" id="PF13246">
    <property type="entry name" value="Cation_ATPase"/>
    <property type="match status" value="1"/>
</dbReference>
<dbReference type="Gene3D" id="3.40.1110.10">
    <property type="entry name" value="Calcium-transporting ATPase, cytoplasmic domain N"/>
    <property type="match status" value="1"/>
</dbReference>
<accession>A0ABR2VMK6</accession>
<dbReference type="EMBL" id="JASJQH010009204">
    <property type="protein sequence ID" value="KAK9680577.1"/>
    <property type="molecule type" value="Genomic_DNA"/>
</dbReference>
<dbReference type="PRINTS" id="PR00119">
    <property type="entry name" value="CATATPASE"/>
</dbReference>
<evidence type="ECO:0000256" key="1">
    <source>
        <dbReference type="ARBA" id="ARBA00004141"/>
    </source>
</evidence>
<dbReference type="Pfam" id="PF00122">
    <property type="entry name" value="E1-E2_ATPase"/>
    <property type="match status" value="1"/>
</dbReference>
<dbReference type="SUPFAM" id="SSF81660">
    <property type="entry name" value="Metal cation-transporting ATPase, ATP-binding domain N"/>
    <property type="match status" value="1"/>
</dbReference>
<feature type="transmembrane region" description="Helical" evidence="8">
    <location>
        <begin position="258"/>
        <end position="279"/>
    </location>
</feature>
<keyword evidence="11" id="KW-1185">Reference proteome</keyword>
<dbReference type="InterPro" id="IPR018303">
    <property type="entry name" value="ATPase_P-typ_P_site"/>
</dbReference>
<dbReference type="SUPFAM" id="SSF56784">
    <property type="entry name" value="HAD-like"/>
    <property type="match status" value="1"/>
</dbReference>
<keyword evidence="3" id="KW-0547">Nucleotide-binding</keyword>
<evidence type="ECO:0000256" key="6">
    <source>
        <dbReference type="ARBA" id="ARBA00022989"/>
    </source>
</evidence>
<dbReference type="SFLD" id="SFLDS00003">
    <property type="entry name" value="Haloacid_Dehalogenase"/>
    <property type="match status" value="1"/>
</dbReference>
<protein>
    <recommendedName>
        <fullName evidence="9">Cation-transporting P-type ATPase N-terminal domain-containing protein</fullName>
    </recommendedName>
</protein>
<organism evidence="10 11">
    <name type="scientific">Basidiobolus ranarum</name>
    <dbReference type="NCBI Taxonomy" id="34480"/>
    <lineage>
        <taxon>Eukaryota</taxon>
        <taxon>Fungi</taxon>
        <taxon>Fungi incertae sedis</taxon>
        <taxon>Zoopagomycota</taxon>
        <taxon>Entomophthoromycotina</taxon>
        <taxon>Basidiobolomycetes</taxon>
        <taxon>Basidiobolales</taxon>
        <taxon>Basidiobolaceae</taxon>
        <taxon>Basidiobolus</taxon>
    </lineage>
</organism>
<dbReference type="PANTHER" id="PTHR42861">
    <property type="entry name" value="CALCIUM-TRANSPORTING ATPASE"/>
    <property type="match status" value="1"/>
</dbReference>
<feature type="domain" description="Cation-transporting P-type ATPase N-terminal" evidence="9">
    <location>
        <begin position="21"/>
        <end position="95"/>
    </location>
</feature>
<proteinExistence type="predicted"/>
<dbReference type="Gene3D" id="1.20.1110.10">
    <property type="entry name" value="Calcium-transporting ATPase, transmembrane domain"/>
    <property type="match status" value="1"/>
</dbReference>
<comment type="caution">
    <text evidence="10">The sequence shown here is derived from an EMBL/GenBank/DDBJ whole genome shotgun (WGS) entry which is preliminary data.</text>
</comment>
<dbReference type="Proteomes" id="UP001479436">
    <property type="component" value="Unassembled WGS sequence"/>
</dbReference>
<dbReference type="Pfam" id="PF00690">
    <property type="entry name" value="Cation_ATPase_N"/>
    <property type="match status" value="1"/>
</dbReference>
<dbReference type="SUPFAM" id="SSF81665">
    <property type="entry name" value="Calcium ATPase, transmembrane domain M"/>
    <property type="match status" value="1"/>
</dbReference>
<evidence type="ECO:0000256" key="2">
    <source>
        <dbReference type="ARBA" id="ARBA00022692"/>
    </source>
</evidence>
<keyword evidence="5" id="KW-1278">Translocase</keyword>
<dbReference type="NCBIfam" id="TIGR01494">
    <property type="entry name" value="ATPase_P-type"/>
    <property type="match status" value="2"/>
</dbReference>
<reference evidence="10 11" key="1">
    <citation type="submission" date="2023-04" db="EMBL/GenBank/DDBJ databases">
        <title>Genome of Basidiobolus ranarum AG-B5.</title>
        <authorList>
            <person name="Stajich J.E."/>
            <person name="Carter-House D."/>
            <person name="Gryganskyi A."/>
        </authorList>
    </citation>
    <scope>NUCLEOTIDE SEQUENCE [LARGE SCALE GENOMIC DNA]</scope>
    <source>
        <strain evidence="10 11">AG-B5</strain>
    </source>
</reference>
<feature type="transmembrane region" description="Helical" evidence="8">
    <location>
        <begin position="291"/>
        <end position="314"/>
    </location>
</feature>
<keyword evidence="2 8" id="KW-0812">Transmembrane</keyword>
<evidence type="ECO:0000313" key="11">
    <source>
        <dbReference type="Proteomes" id="UP001479436"/>
    </source>
</evidence>
<dbReference type="Gene3D" id="3.40.50.1000">
    <property type="entry name" value="HAD superfamily/HAD-like"/>
    <property type="match status" value="1"/>
</dbReference>
<evidence type="ECO:0000256" key="7">
    <source>
        <dbReference type="ARBA" id="ARBA00023136"/>
    </source>
</evidence>
<evidence type="ECO:0000256" key="3">
    <source>
        <dbReference type="ARBA" id="ARBA00022741"/>
    </source>
</evidence>
<name>A0ABR2VMK6_9FUNG</name>
<dbReference type="InterPro" id="IPR008250">
    <property type="entry name" value="ATPase_P-typ_transduc_dom_A_sf"/>
</dbReference>
<evidence type="ECO:0000259" key="9">
    <source>
        <dbReference type="SMART" id="SM00831"/>
    </source>
</evidence>
<dbReference type="InterPro" id="IPR023299">
    <property type="entry name" value="ATPase_P-typ_cyto_dom_N"/>
</dbReference>
<evidence type="ECO:0000256" key="5">
    <source>
        <dbReference type="ARBA" id="ARBA00022967"/>
    </source>
</evidence>
<dbReference type="SFLD" id="SFLDG00002">
    <property type="entry name" value="C1.7:_P-type_atpase_like"/>
    <property type="match status" value="1"/>
</dbReference>
<dbReference type="Gene3D" id="2.70.150.10">
    <property type="entry name" value="Calcium-transporting ATPase, cytoplasmic transduction domain A"/>
    <property type="match status" value="1"/>
</dbReference>
<comment type="subcellular location">
    <subcellularLocation>
        <location evidence="1">Membrane</location>
        <topology evidence="1">Multi-pass membrane protein</topology>
    </subcellularLocation>
</comment>
<sequence>MIIQRPTHQIAMEENNAINLPWHSLDPESAVQALRTDQETGLQGSDVSDKLNQYGYNELSGAGEIKWYTILSYQLKDAVNYILLAVAIVSYVQKDYISATLVLAITILNISLGFQQVYSAEQTMKALRGMSSPTARVLRDSEELTINSRELVPGDLLLIQEGDSIAADVRLIYVSNFEVDEALLTGESEHVLKRLDALQEKDIPLGDRTNMAYSSTIASKGRAKGIVVGTGMNTEIGKIAKTISESGGSGQTRLQKSLNYMALFLLVVAAVVAIIVIGISKFKITYDIGMYAMTAGLCAVPAGLTTVVTVTFVIGGKEMIKQRAIVRKLNSLETLGSVTNICSDKTGTLTQAQMVLVKFWIFKDGYYSVTSKGIDPEGEVYHLGLETELDNSGAEPINKSNVSKDLERFIRCAALCNMASIRLNQSKEWIANGNPTEVALQVFAHKFGMGKPDLEEMNYELLSEFQFDSSIKRMSVIYQLKDSENLLMFTKGATERILSLCHNVEDGKEILVRVDALASKGLRVLTLAYKSLDITREEAQNTSREALEKDLTFLGLVGIYDPPRPESRRAVEEAYGAGIKVHMLTGDHEETATAIAKEVGILSSNTTESKLQNVVISGPCFDAMSEKELDSLEQLPLVIARCSPDTKVKMIKALHRRNLVVAMTGDGVNDSPSLKIADVGIAMGMNGSDVAKQASDIILTDDNFATILRAIGEGRRIYQNTLKFLLYYLISK</sequence>
<dbReference type="InterPro" id="IPR059000">
    <property type="entry name" value="ATPase_P-type_domA"/>
</dbReference>
<evidence type="ECO:0000256" key="8">
    <source>
        <dbReference type="SAM" id="Phobius"/>
    </source>
</evidence>
<dbReference type="InterPro" id="IPR004014">
    <property type="entry name" value="ATPase_P-typ_cation-transptr_N"/>
</dbReference>
<dbReference type="InterPro" id="IPR036412">
    <property type="entry name" value="HAD-like_sf"/>
</dbReference>
<dbReference type="SFLD" id="SFLDF00027">
    <property type="entry name" value="p-type_atpase"/>
    <property type="match status" value="1"/>
</dbReference>
<keyword evidence="6 8" id="KW-1133">Transmembrane helix</keyword>
<dbReference type="PROSITE" id="PS00154">
    <property type="entry name" value="ATPASE_E1_E2"/>
    <property type="match status" value="1"/>
</dbReference>
<evidence type="ECO:0000256" key="4">
    <source>
        <dbReference type="ARBA" id="ARBA00022840"/>
    </source>
</evidence>
<dbReference type="InterPro" id="IPR023298">
    <property type="entry name" value="ATPase_P-typ_TM_dom_sf"/>
</dbReference>
<feature type="transmembrane region" description="Helical" evidence="8">
    <location>
        <begin position="99"/>
        <end position="118"/>
    </location>
</feature>
<dbReference type="SUPFAM" id="SSF81653">
    <property type="entry name" value="Calcium ATPase, transduction domain A"/>
    <property type="match status" value="1"/>
</dbReference>
<dbReference type="InterPro" id="IPR001757">
    <property type="entry name" value="P_typ_ATPase"/>
</dbReference>
<keyword evidence="7 8" id="KW-0472">Membrane</keyword>
<gene>
    <name evidence="10" type="ORF">K7432_015883</name>
</gene>
<dbReference type="SMART" id="SM00831">
    <property type="entry name" value="Cation_ATPase_N"/>
    <property type="match status" value="1"/>
</dbReference>